<dbReference type="InterPro" id="IPR036277">
    <property type="entry name" value="SMC_hinge_sf"/>
</dbReference>
<dbReference type="SUPFAM" id="SSF81383">
    <property type="entry name" value="F-box domain"/>
    <property type="match status" value="1"/>
</dbReference>
<accession>A0A6G0X8V6</accession>
<dbReference type="InterPro" id="IPR036047">
    <property type="entry name" value="F-box-like_dom_sf"/>
</dbReference>
<dbReference type="Proteomes" id="UP000481153">
    <property type="component" value="Unassembled WGS sequence"/>
</dbReference>
<dbReference type="AlphaFoldDB" id="A0A6G0X8V6"/>
<dbReference type="VEuPathDB" id="FungiDB:AeMF1_000927"/>
<comment type="caution">
    <text evidence="1">The sequence shown here is derived from an EMBL/GenBank/DDBJ whole genome shotgun (WGS) entry which is preliminary data.</text>
</comment>
<evidence type="ECO:0008006" key="3">
    <source>
        <dbReference type="Google" id="ProtNLM"/>
    </source>
</evidence>
<proteinExistence type="predicted"/>
<protein>
    <recommendedName>
        <fullName evidence="3">F-box domain-containing protein</fullName>
    </recommendedName>
</protein>
<gene>
    <name evidence="1" type="ORF">Ae201684_007456</name>
</gene>
<sequence>MSFTSLVQKASADALHRLQPLWSRASLSSASASTNTSMELTPVAKREPTWTIESAFFMTEGLSGEIVAIIAGFLDGKSLSRLQQTSRMWRSRILHLEAQLWTTLTVRELHGKMPPVGVQPVVHYLTTYKQLVDRERRHVTHIRAPSAALEAYCRAEPDHGIVGLFCDVCYFDDPRMGDAIARQRFGAMAIVIVQRPHHVQRFRKQSQYVGPINFVPLENPHWPEIPLPKVPLDTPGFLGYAFDLVRMVPGYDHLKSTVVRAILKDIRVFATAADALAAQATMPGPVVSLDNAAEDPYELCFASTVRQSLAKVSMSLKPSCLDQIVERTQHSMAYVQYGR</sequence>
<keyword evidence="2" id="KW-1185">Reference proteome</keyword>
<dbReference type="SUPFAM" id="SSF75553">
    <property type="entry name" value="Smc hinge domain"/>
    <property type="match status" value="1"/>
</dbReference>
<dbReference type="GO" id="GO:0005694">
    <property type="term" value="C:chromosome"/>
    <property type="evidence" value="ECO:0007669"/>
    <property type="project" value="InterPro"/>
</dbReference>
<dbReference type="GO" id="GO:0051276">
    <property type="term" value="P:chromosome organization"/>
    <property type="evidence" value="ECO:0007669"/>
    <property type="project" value="InterPro"/>
</dbReference>
<organism evidence="1 2">
    <name type="scientific">Aphanomyces euteiches</name>
    <dbReference type="NCBI Taxonomy" id="100861"/>
    <lineage>
        <taxon>Eukaryota</taxon>
        <taxon>Sar</taxon>
        <taxon>Stramenopiles</taxon>
        <taxon>Oomycota</taxon>
        <taxon>Saprolegniomycetes</taxon>
        <taxon>Saprolegniales</taxon>
        <taxon>Verrucalvaceae</taxon>
        <taxon>Aphanomyces</taxon>
    </lineage>
</organism>
<name>A0A6G0X8V6_9STRA</name>
<reference evidence="1 2" key="1">
    <citation type="submission" date="2019-07" db="EMBL/GenBank/DDBJ databases">
        <title>Genomics analysis of Aphanomyces spp. identifies a new class of oomycete effector associated with host adaptation.</title>
        <authorList>
            <person name="Gaulin E."/>
        </authorList>
    </citation>
    <scope>NUCLEOTIDE SEQUENCE [LARGE SCALE GENOMIC DNA]</scope>
    <source>
        <strain evidence="1 2">ATCC 201684</strain>
    </source>
</reference>
<evidence type="ECO:0000313" key="1">
    <source>
        <dbReference type="EMBL" id="KAF0736439.1"/>
    </source>
</evidence>
<dbReference type="GO" id="GO:0005524">
    <property type="term" value="F:ATP binding"/>
    <property type="evidence" value="ECO:0007669"/>
    <property type="project" value="InterPro"/>
</dbReference>
<dbReference type="Gene3D" id="1.20.1280.50">
    <property type="match status" value="1"/>
</dbReference>
<evidence type="ECO:0000313" key="2">
    <source>
        <dbReference type="Proteomes" id="UP000481153"/>
    </source>
</evidence>
<dbReference type="EMBL" id="VJMJ01000089">
    <property type="protein sequence ID" value="KAF0736439.1"/>
    <property type="molecule type" value="Genomic_DNA"/>
</dbReference>